<dbReference type="Proteomes" id="UP001595453">
    <property type="component" value="Unassembled WGS sequence"/>
</dbReference>
<evidence type="ECO:0000259" key="1">
    <source>
        <dbReference type="Pfam" id="PF13577"/>
    </source>
</evidence>
<dbReference type="SUPFAM" id="SSF54427">
    <property type="entry name" value="NTF2-like"/>
    <property type="match status" value="1"/>
</dbReference>
<dbReference type="Pfam" id="PF13577">
    <property type="entry name" value="SnoaL_4"/>
    <property type="match status" value="1"/>
</dbReference>
<evidence type="ECO:0000313" key="2">
    <source>
        <dbReference type="EMBL" id="MFC3031583.1"/>
    </source>
</evidence>
<keyword evidence="3" id="KW-1185">Reference proteome</keyword>
<comment type="caution">
    <text evidence="2">The sequence shown here is derived from an EMBL/GenBank/DDBJ whole genome shotgun (WGS) entry which is preliminary data.</text>
</comment>
<dbReference type="EMBL" id="JBHRSD010000006">
    <property type="protein sequence ID" value="MFC3031583.1"/>
    <property type="molecule type" value="Genomic_DNA"/>
</dbReference>
<organism evidence="2 3">
    <name type="scientific">Pseudoalteromonas fenneropenaei</name>
    <dbReference type="NCBI Taxonomy" id="1737459"/>
    <lineage>
        <taxon>Bacteria</taxon>
        <taxon>Pseudomonadati</taxon>
        <taxon>Pseudomonadota</taxon>
        <taxon>Gammaproteobacteria</taxon>
        <taxon>Alteromonadales</taxon>
        <taxon>Pseudoalteromonadaceae</taxon>
        <taxon>Pseudoalteromonas</taxon>
    </lineage>
</organism>
<gene>
    <name evidence="2" type="ORF">ACFOEE_03475</name>
</gene>
<dbReference type="Gene3D" id="3.10.450.50">
    <property type="match status" value="1"/>
</dbReference>
<evidence type="ECO:0000313" key="3">
    <source>
        <dbReference type="Proteomes" id="UP001595453"/>
    </source>
</evidence>
<dbReference type="InterPro" id="IPR032710">
    <property type="entry name" value="NTF2-like_dom_sf"/>
</dbReference>
<protein>
    <submittedName>
        <fullName evidence="2">Nuclear transport factor 2 family protein</fullName>
    </submittedName>
</protein>
<accession>A0ABV7CGB4</accession>
<name>A0ABV7CGB4_9GAMM</name>
<proteinExistence type="predicted"/>
<dbReference type="RefSeq" id="WP_377120952.1">
    <property type="nucleotide sequence ID" value="NZ_JBHRSD010000006.1"/>
</dbReference>
<feature type="domain" description="SnoaL-like" evidence="1">
    <location>
        <begin position="31"/>
        <end position="151"/>
    </location>
</feature>
<dbReference type="InterPro" id="IPR037401">
    <property type="entry name" value="SnoaL-like"/>
</dbReference>
<sequence>MQKLLHFSALIGVLNFLTGRSHTNIEGSHVAACQDTLYQYLKARDNGSAAQYGSLFTPDATFAVPALQIELKGKEAIVTRQQAAIKTDKTMHNLTSSEISINDEGKITALSHFILLKRSYQQPPNKQLEVFNGRYLDVLEIKNAQCLIKERVVLIDRKEQWRL</sequence>
<reference evidence="3" key="1">
    <citation type="journal article" date="2019" name="Int. J. Syst. Evol. Microbiol.">
        <title>The Global Catalogue of Microorganisms (GCM) 10K type strain sequencing project: providing services to taxonomists for standard genome sequencing and annotation.</title>
        <authorList>
            <consortium name="The Broad Institute Genomics Platform"/>
            <consortium name="The Broad Institute Genome Sequencing Center for Infectious Disease"/>
            <person name="Wu L."/>
            <person name="Ma J."/>
        </authorList>
    </citation>
    <scope>NUCLEOTIDE SEQUENCE [LARGE SCALE GENOMIC DNA]</scope>
    <source>
        <strain evidence="3">KCTC 42730</strain>
    </source>
</reference>